<evidence type="ECO:0000256" key="5">
    <source>
        <dbReference type="ARBA" id="ARBA00022475"/>
    </source>
</evidence>
<dbReference type="InterPro" id="IPR013210">
    <property type="entry name" value="LRR_N_plant-typ"/>
</dbReference>
<keyword evidence="13 22" id="KW-0547">Nucleotide-binding</keyword>
<evidence type="ECO:0000256" key="3">
    <source>
        <dbReference type="ARBA" id="ARBA00008684"/>
    </source>
</evidence>
<accession>A0AAN7I9V4</accession>
<dbReference type="SUPFAM" id="SSF56112">
    <property type="entry name" value="Protein kinase-like (PK-like)"/>
    <property type="match status" value="1"/>
</dbReference>
<keyword evidence="9" id="KW-0808">Transferase</keyword>
<evidence type="ECO:0000313" key="25">
    <source>
        <dbReference type="Proteomes" id="UP001324115"/>
    </source>
</evidence>
<dbReference type="InterPro" id="IPR000719">
    <property type="entry name" value="Prot_kinase_dom"/>
</dbReference>
<comment type="caution">
    <text evidence="24">The sequence shown here is derived from an EMBL/GenBank/DDBJ whole genome shotgun (WGS) entry which is preliminary data.</text>
</comment>
<evidence type="ECO:0000259" key="23">
    <source>
        <dbReference type="PROSITE" id="PS50011"/>
    </source>
</evidence>
<gene>
    <name evidence="24" type="ORF">RGQ29_009175</name>
</gene>
<dbReference type="Pfam" id="PF08263">
    <property type="entry name" value="LRRNT_2"/>
    <property type="match status" value="1"/>
</dbReference>
<dbReference type="GO" id="GO:0004674">
    <property type="term" value="F:protein serine/threonine kinase activity"/>
    <property type="evidence" value="ECO:0007669"/>
    <property type="project" value="UniProtKB-KW"/>
</dbReference>
<evidence type="ECO:0000256" key="14">
    <source>
        <dbReference type="ARBA" id="ARBA00022777"/>
    </source>
</evidence>
<dbReference type="FunFam" id="3.30.200.20:FF:000432">
    <property type="entry name" value="LRR receptor-like serine/threonine-protein kinase EFR"/>
    <property type="match status" value="1"/>
</dbReference>
<keyword evidence="16" id="KW-1133">Transmembrane helix</keyword>
<dbReference type="Gene3D" id="3.30.200.20">
    <property type="entry name" value="Phosphorylase Kinase, domain 1"/>
    <property type="match status" value="1"/>
</dbReference>
<evidence type="ECO:0000256" key="22">
    <source>
        <dbReference type="PROSITE-ProRule" id="PRU10141"/>
    </source>
</evidence>
<dbReference type="SMART" id="SM00220">
    <property type="entry name" value="S_TKc"/>
    <property type="match status" value="1"/>
</dbReference>
<keyword evidence="19" id="KW-0325">Glycoprotein</keyword>
<comment type="catalytic activity">
    <reaction evidence="20">
        <text>L-threonyl-[protein] + ATP = O-phospho-L-threonyl-[protein] + ADP + H(+)</text>
        <dbReference type="Rhea" id="RHEA:46608"/>
        <dbReference type="Rhea" id="RHEA-COMP:11060"/>
        <dbReference type="Rhea" id="RHEA-COMP:11605"/>
        <dbReference type="ChEBI" id="CHEBI:15378"/>
        <dbReference type="ChEBI" id="CHEBI:30013"/>
        <dbReference type="ChEBI" id="CHEBI:30616"/>
        <dbReference type="ChEBI" id="CHEBI:61977"/>
        <dbReference type="ChEBI" id="CHEBI:456216"/>
        <dbReference type="EC" id="2.7.11.1"/>
    </reaction>
</comment>
<dbReference type="Gene3D" id="3.80.10.10">
    <property type="entry name" value="Ribonuclease Inhibitor"/>
    <property type="match status" value="4"/>
</dbReference>
<comment type="similarity">
    <text evidence="3">Belongs to the protein kinase superfamily. Ser/Thr protein kinase family.</text>
</comment>
<dbReference type="PROSITE" id="PS00107">
    <property type="entry name" value="PROTEIN_KINASE_ATP"/>
    <property type="match status" value="1"/>
</dbReference>
<evidence type="ECO:0000256" key="1">
    <source>
        <dbReference type="ARBA" id="ARBA00004162"/>
    </source>
</evidence>
<dbReference type="PROSITE" id="PS00108">
    <property type="entry name" value="PROTEIN_KINASE_ST"/>
    <property type="match status" value="1"/>
</dbReference>
<dbReference type="Pfam" id="PF13855">
    <property type="entry name" value="LRR_8"/>
    <property type="match status" value="1"/>
</dbReference>
<dbReference type="InterPro" id="IPR032675">
    <property type="entry name" value="LRR_dom_sf"/>
</dbReference>
<evidence type="ECO:0000256" key="18">
    <source>
        <dbReference type="ARBA" id="ARBA00023170"/>
    </source>
</evidence>
<evidence type="ECO:0000256" key="12">
    <source>
        <dbReference type="ARBA" id="ARBA00022737"/>
    </source>
</evidence>
<dbReference type="InterPro" id="IPR017441">
    <property type="entry name" value="Protein_kinase_ATP_BS"/>
</dbReference>
<dbReference type="PROSITE" id="PS50011">
    <property type="entry name" value="PROTEIN_KINASE_DOM"/>
    <property type="match status" value="1"/>
</dbReference>
<dbReference type="EC" id="2.7.11.1" evidence="4"/>
<dbReference type="AlphaFoldDB" id="A0AAN7I9V4"/>
<dbReference type="Pfam" id="PF00560">
    <property type="entry name" value="LRR_1"/>
    <property type="match status" value="8"/>
</dbReference>
<keyword evidence="7" id="KW-0597">Phosphoprotein</keyword>
<evidence type="ECO:0000256" key="7">
    <source>
        <dbReference type="ARBA" id="ARBA00022553"/>
    </source>
</evidence>
<evidence type="ECO:0000256" key="21">
    <source>
        <dbReference type="ARBA" id="ARBA00048679"/>
    </source>
</evidence>
<dbReference type="PRINTS" id="PR00019">
    <property type="entry name" value="LEURICHRPT"/>
</dbReference>
<keyword evidence="14" id="KW-0418">Kinase</keyword>
<evidence type="ECO:0000256" key="10">
    <source>
        <dbReference type="ARBA" id="ARBA00022692"/>
    </source>
</evidence>
<keyword evidence="11" id="KW-0732">Signal</keyword>
<evidence type="ECO:0000313" key="24">
    <source>
        <dbReference type="EMBL" id="KAK4560293.1"/>
    </source>
</evidence>
<dbReference type="InterPro" id="IPR011009">
    <property type="entry name" value="Kinase-like_dom_sf"/>
</dbReference>
<evidence type="ECO:0000256" key="13">
    <source>
        <dbReference type="ARBA" id="ARBA00022741"/>
    </source>
</evidence>
<dbReference type="PANTHER" id="PTHR27008:SF499">
    <property type="entry name" value="OS06G0581500 PROTEIN"/>
    <property type="match status" value="1"/>
</dbReference>
<evidence type="ECO:0000256" key="17">
    <source>
        <dbReference type="ARBA" id="ARBA00023136"/>
    </source>
</evidence>
<dbReference type="InterPro" id="IPR008271">
    <property type="entry name" value="Ser/Thr_kinase_AS"/>
</dbReference>
<dbReference type="SMART" id="SM00369">
    <property type="entry name" value="LRR_TYP"/>
    <property type="match status" value="5"/>
</dbReference>
<dbReference type="Proteomes" id="UP001324115">
    <property type="component" value="Unassembled WGS sequence"/>
</dbReference>
<evidence type="ECO:0000256" key="15">
    <source>
        <dbReference type="ARBA" id="ARBA00022840"/>
    </source>
</evidence>
<dbReference type="EMBL" id="JAXUIC010000012">
    <property type="protein sequence ID" value="KAK4560293.1"/>
    <property type="molecule type" value="Genomic_DNA"/>
</dbReference>
<reference evidence="24 25" key="1">
    <citation type="journal article" date="2023" name="G3 (Bethesda)">
        <title>A haplotype-resolved chromosome-scale genome for Quercus rubra L. provides insights into the genetics of adaptive traits for red oak species.</title>
        <authorList>
            <person name="Kapoor B."/>
            <person name="Jenkins J."/>
            <person name="Schmutz J."/>
            <person name="Zhebentyayeva T."/>
            <person name="Kuelheim C."/>
            <person name="Coggeshall M."/>
            <person name="Heim C."/>
            <person name="Lasky J.R."/>
            <person name="Leites L."/>
            <person name="Islam-Faridi N."/>
            <person name="Romero-Severson J."/>
            <person name="DeLeo V.L."/>
            <person name="Lucas S.M."/>
            <person name="Lazic D."/>
            <person name="Gailing O."/>
            <person name="Carlson J."/>
            <person name="Staton M."/>
        </authorList>
    </citation>
    <scope>NUCLEOTIDE SEQUENCE [LARGE SCALE GENOMIC DNA]</scope>
    <source>
        <strain evidence="24">Pseudo-F2</strain>
    </source>
</reference>
<dbReference type="PANTHER" id="PTHR27008">
    <property type="entry name" value="OS04G0122200 PROTEIN"/>
    <property type="match status" value="1"/>
</dbReference>
<evidence type="ECO:0000256" key="16">
    <source>
        <dbReference type="ARBA" id="ARBA00022989"/>
    </source>
</evidence>
<dbReference type="GO" id="GO:0005886">
    <property type="term" value="C:plasma membrane"/>
    <property type="evidence" value="ECO:0007669"/>
    <property type="project" value="UniProtKB-SubCell"/>
</dbReference>
<evidence type="ECO:0000256" key="4">
    <source>
        <dbReference type="ARBA" id="ARBA00012513"/>
    </source>
</evidence>
<keyword evidence="17" id="KW-0472">Membrane</keyword>
<dbReference type="FunFam" id="3.80.10.10:FF:000288">
    <property type="entry name" value="LRR receptor-like serine/threonine-protein kinase EFR"/>
    <property type="match status" value="1"/>
</dbReference>
<feature type="domain" description="Protein kinase" evidence="23">
    <location>
        <begin position="651"/>
        <end position="969"/>
    </location>
</feature>
<dbReference type="SUPFAM" id="SSF52058">
    <property type="entry name" value="L domain-like"/>
    <property type="match status" value="1"/>
</dbReference>
<dbReference type="PROSITE" id="PS51450">
    <property type="entry name" value="LRR"/>
    <property type="match status" value="1"/>
</dbReference>
<protein>
    <recommendedName>
        <fullName evidence="4">non-specific serine/threonine protein kinase</fullName>
        <ecNumber evidence="4">2.7.11.1</ecNumber>
    </recommendedName>
</protein>
<keyword evidence="25" id="KW-1185">Reference proteome</keyword>
<evidence type="ECO:0000256" key="9">
    <source>
        <dbReference type="ARBA" id="ARBA00022679"/>
    </source>
</evidence>
<dbReference type="FunFam" id="3.80.10.10:FF:000095">
    <property type="entry name" value="LRR receptor-like serine/threonine-protein kinase GSO1"/>
    <property type="match status" value="1"/>
</dbReference>
<organism evidence="24 25">
    <name type="scientific">Quercus rubra</name>
    <name type="common">Northern red oak</name>
    <name type="synonym">Quercus borealis</name>
    <dbReference type="NCBI Taxonomy" id="3512"/>
    <lineage>
        <taxon>Eukaryota</taxon>
        <taxon>Viridiplantae</taxon>
        <taxon>Streptophyta</taxon>
        <taxon>Embryophyta</taxon>
        <taxon>Tracheophyta</taxon>
        <taxon>Spermatophyta</taxon>
        <taxon>Magnoliopsida</taxon>
        <taxon>eudicotyledons</taxon>
        <taxon>Gunneridae</taxon>
        <taxon>Pentapetalae</taxon>
        <taxon>rosids</taxon>
        <taxon>fabids</taxon>
        <taxon>Fagales</taxon>
        <taxon>Fagaceae</taxon>
        <taxon>Quercus</taxon>
    </lineage>
</organism>
<evidence type="ECO:0000256" key="11">
    <source>
        <dbReference type="ARBA" id="ARBA00022729"/>
    </source>
</evidence>
<dbReference type="GO" id="GO:0005524">
    <property type="term" value="F:ATP binding"/>
    <property type="evidence" value="ECO:0007669"/>
    <property type="project" value="UniProtKB-UniRule"/>
</dbReference>
<evidence type="ECO:0000256" key="6">
    <source>
        <dbReference type="ARBA" id="ARBA00022527"/>
    </source>
</evidence>
<keyword evidence="15 22" id="KW-0067">ATP-binding</keyword>
<sequence>MCMSSSLKSATLPAFANETDHLALLDFKIRITQDPLQIMSSWNDSIHFCNWLGVTCSTSSKRVLLLELEAKRLAGPIPPSLGNLSQLTGINLRNNRFYGEIPQEVGRLQSLQHLNLTSNSFGGKLPTNLSYCTQLRVLDVAYNNLIGQIPYHLSSLSKLVNLSLGENNLTGTIPAWIGNFSSLYVLSLIQNNFQGSIPSELGRLPGLGFCRLASNNLSGTIPPLIYNISSMYFFSVAQNRLHGSLPPDVGLTLPSLQIIYGGMNNFSGPIPLSFSNASQLQVLDFGNNNLTGSVPQNLASLQGLVKLNFEHNSLGNGEDGDLNFFNNLANCTSLEVIFLQYNNFGGVLPSSIANLSTKLQKFIMGGNMIRGDIPIGIGNLVNLNDVGLECNYLGGTLPDILGKLQKLQILYLEYNKLSGPIPSSLGNLTILTKLFMEGNKFEGNIPPSLGNCQNLLLLDISHNNLTGTIPKQVIGISSLSISLDMSHNFLVGALPFEVGNLIHLTELDLSNNRLSGKIPTTLETCLSLGGLYLEGNSFEGAIPQSLATLRGLEQIVLSQNNFSGNIPKFLSKLVSLKYLNISFNDLEGEVPSEGIFANSSKISIFGNSKLCGGVQELHLPTCAGSCTQNSNPYFKKLRVSYARLLKSTNGFSKNNLIGSGSFGSVYKGVLFENGAIVAVKVLNLQQKGASKSFINECNALRGIRHRNLLKIISACSSTDHEGNDFKSLIFEFMCNGSLDQWLHPKNNVQHWSKRLRFIQRLNIAIDVAYALEYLHHHCQTPIVHCDLKPSNILLDEDMVAHVGDFGLVNFLFEASNNPSKSQTLSVGLKGSIGYIPPEYAMGGQVSTLGDIYSYGILLLEMFIGKRPIDEMFKDGLSIHKYIAMALPEHVMDIVDSSMFFVEDDEDVNNDIVERTITEEDPHVIVSNRIKECLIYVLQIGLSCSKTSPDERMPTNVVVGEMNTIRDTFLKFKKKNTRRMT</sequence>
<keyword evidence="8" id="KW-0433">Leucine-rich repeat</keyword>
<dbReference type="InterPro" id="IPR003591">
    <property type="entry name" value="Leu-rich_rpt_typical-subtyp"/>
</dbReference>
<name>A0AAN7I9V4_QUERU</name>
<keyword evidence="5" id="KW-1003">Cell membrane</keyword>
<dbReference type="SUPFAM" id="SSF52047">
    <property type="entry name" value="RNI-like"/>
    <property type="match status" value="1"/>
</dbReference>
<dbReference type="Gene3D" id="1.10.510.10">
    <property type="entry name" value="Transferase(Phosphotransferase) domain 1"/>
    <property type="match status" value="1"/>
</dbReference>
<dbReference type="FunFam" id="1.10.510.10:FF:000358">
    <property type="entry name" value="Putative leucine-rich repeat receptor-like serine/threonine-protein kinase"/>
    <property type="match status" value="1"/>
</dbReference>
<comment type="subcellular location">
    <subcellularLocation>
        <location evidence="1">Cell membrane</location>
        <topology evidence="1">Single-pass membrane protein</topology>
    </subcellularLocation>
    <subcellularLocation>
        <location evidence="2">Membrane</location>
        <topology evidence="2">Single-pass type I membrane protein</topology>
    </subcellularLocation>
</comment>
<dbReference type="Pfam" id="PF00069">
    <property type="entry name" value="Pkinase"/>
    <property type="match status" value="1"/>
</dbReference>
<dbReference type="InterPro" id="IPR001611">
    <property type="entry name" value="Leu-rich_rpt"/>
</dbReference>
<keyword evidence="10" id="KW-0812">Transmembrane</keyword>
<evidence type="ECO:0000256" key="20">
    <source>
        <dbReference type="ARBA" id="ARBA00047899"/>
    </source>
</evidence>
<evidence type="ECO:0000256" key="2">
    <source>
        <dbReference type="ARBA" id="ARBA00004479"/>
    </source>
</evidence>
<keyword evidence="18" id="KW-0675">Receptor</keyword>
<keyword evidence="12" id="KW-0677">Repeat</keyword>
<feature type="binding site" evidence="22">
    <location>
        <position position="680"/>
    </location>
    <ligand>
        <name>ATP</name>
        <dbReference type="ChEBI" id="CHEBI:30616"/>
    </ligand>
</feature>
<dbReference type="InterPro" id="IPR051809">
    <property type="entry name" value="Plant_receptor-like_S/T_kinase"/>
</dbReference>
<evidence type="ECO:0000256" key="19">
    <source>
        <dbReference type="ARBA" id="ARBA00023180"/>
    </source>
</evidence>
<comment type="catalytic activity">
    <reaction evidence="21">
        <text>L-seryl-[protein] + ATP = O-phospho-L-seryl-[protein] + ADP + H(+)</text>
        <dbReference type="Rhea" id="RHEA:17989"/>
        <dbReference type="Rhea" id="RHEA-COMP:9863"/>
        <dbReference type="Rhea" id="RHEA-COMP:11604"/>
        <dbReference type="ChEBI" id="CHEBI:15378"/>
        <dbReference type="ChEBI" id="CHEBI:29999"/>
        <dbReference type="ChEBI" id="CHEBI:30616"/>
        <dbReference type="ChEBI" id="CHEBI:83421"/>
        <dbReference type="ChEBI" id="CHEBI:456216"/>
        <dbReference type="EC" id="2.7.11.1"/>
    </reaction>
</comment>
<evidence type="ECO:0000256" key="8">
    <source>
        <dbReference type="ARBA" id="ARBA00022614"/>
    </source>
</evidence>
<keyword evidence="6" id="KW-0723">Serine/threonine-protein kinase</keyword>
<proteinExistence type="inferred from homology"/>